<protein>
    <submittedName>
        <fullName evidence="3">NifU family protein</fullName>
    </submittedName>
</protein>
<comment type="function">
    <text evidence="1">May be involved in the formation or repair of [Fe-S] clusters present in iron-sulfur proteins.</text>
</comment>
<sequence length="175" mass="18742">MIPMHPEEVRGRPERLRWVIPAGILTGTGPLAEVPAPLAALLADGTLTQIVLEPVAVVTCLGADRTWPREGARVRTALHAALDDPPGWIPATTDHGHDDTLLHAVAGDVLAGVVGDFARSHGGSIELVDVRDGVVTVRLGGACHGCPAAWITLHQRLERHLRRRHPGVREVRNVT</sequence>
<reference evidence="4" key="1">
    <citation type="journal article" date="2019" name="Int. J. Syst. Evol. Microbiol.">
        <title>The Global Catalogue of Microorganisms (GCM) 10K type strain sequencing project: providing services to taxonomists for standard genome sequencing and annotation.</title>
        <authorList>
            <consortium name="The Broad Institute Genomics Platform"/>
            <consortium name="The Broad Institute Genome Sequencing Center for Infectious Disease"/>
            <person name="Wu L."/>
            <person name="Ma J."/>
        </authorList>
    </citation>
    <scope>NUCLEOTIDE SEQUENCE [LARGE SCALE GENOMIC DNA]</scope>
    <source>
        <strain evidence="4">CGMCC 4.7131</strain>
    </source>
</reference>
<evidence type="ECO:0000256" key="1">
    <source>
        <dbReference type="ARBA" id="ARBA00049958"/>
    </source>
</evidence>
<dbReference type="Pfam" id="PF01106">
    <property type="entry name" value="NifU"/>
    <property type="match status" value="1"/>
</dbReference>
<dbReference type="EMBL" id="JBHSKN010000016">
    <property type="protein sequence ID" value="MFC5241828.1"/>
    <property type="molecule type" value="Genomic_DNA"/>
</dbReference>
<feature type="domain" description="NIF system FeS cluster assembly NifU C-terminal" evidence="2">
    <location>
        <begin position="119"/>
        <end position="171"/>
    </location>
</feature>
<evidence type="ECO:0000313" key="3">
    <source>
        <dbReference type="EMBL" id="MFC5241828.1"/>
    </source>
</evidence>
<gene>
    <name evidence="3" type="ORF">ACFPWV_18180</name>
</gene>
<evidence type="ECO:0000313" key="4">
    <source>
        <dbReference type="Proteomes" id="UP001596035"/>
    </source>
</evidence>
<dbReference type="InterPro" id="IPR001075">
    <property type="entry name" value="NIF_FeS_clus_asmbl_NifU_C"/>
</dbReference>
<dbReference type="Proteomes" id="UP001596035">
    <property type="component" value="Unassembled WGS sequence"/>
</dbReference>
<organism evidence="3 4">
    <name type="scientific">Streptomyces atrovirens</name>
    <dbReference type="NCBI Taxonomy" id="285556"/>
    <lineage>
        <taxon>Bacteria</taxon>
        <taxon>Bacillati</taxon>
        <taxon>Actinomycetota</taxon>
        <taxon>Actinomycetes</taxon>
        <taxon>Kitasatosporales</taxon>
        <taxon>Streptomycetaceae</taxon>
        <taxon>Streptomyces</taxon>
    </lineage>
</organism>
<accession>A0ABW0DX64</accession>
<evidence type="ECO:0000259" key="2">
    <source>
        <dbReference type="Pfam" id="PF01106"/>
    </source>
</evidence>
<dbReference type="RefSeq" id="WP_344562324.1">
    <property type="nucleotide sequence ID" value="NZ_BAAATG010000023.1"/>
</dbReference>
<comment type="caution">
    <text evidence="3">The sequence shown here is derived from an EMBL/GenBank/DDBJ whole genome shotgun (WGS) entry which is preliminary data.</text>
</comment>
<name>A0ABW0DX64_9ACTN</name>
<dbReference type="InterPro" id="IPR034904">
    <property type="entry name" value="FSCA_dom_sf"/>
</dbReference>
<keyword evidence="4" id="KW-1185">Reference proteome</keyword>
<dbReference type="Gene3D" id="3.30.300.130">
    <property type="entry name" value="Fe-S cluster assembly (FSCA)"/>
    <property type="match status" value="1"/>
</dbReference>
<proteinExistence type="predicted"/>
<dbReference type="SUPFAM" id="SSF117916">
    <property type="entry name" value="Fe-S cluster assembly (FSCA) domain-like"/>
    <property type="match status" value="1"/>
</dbReference>